<organism evidence="2 3">
    <name type="scientific">Heterodermia speciosa</name>
    <dbReference type="NCBI Taxonomy" id="116794"/>
    <lineage>
        <taxon>Eukaryota</taxon>
        <taxon>Fungi</taxon>
        <taxon>Dikarya</taxon>
        <taxon>Ascomycota</taxon>
        <taxon>Pezizomycotina</taxon>
        <taxon>Lecanoromycetes</taxon>
        <taxon>OSLEUM clade</taxon>
        <taxon>Lecanoromycetidae</taxon>
        <taxon>Caliciales</taxon>
        <taxon>Physciaceae</taxon>
        <taxon>Heterodermia</taxon>
    </lineage>
</organism>
<feature type="region of interest" description="Disordered" evidence="1">
    <location>
        <begin position="273"/>
        <end position="292"/>
    </location>
</feature>
<name>A0A8H3PG51_9LECA</name>
<comment type="caution">
    <text evidence="2">The sequence shown here is derived from an EMBL/GenBank/DDBJ whole genome shotgun (WGS) entry which is preliminary data.</text>
</comment>
<feature type="compositionally biased region" description="Pro residues" evidence="1">
    <location>
        <begin position="518"/>
        <end position="530"/>
    </location>
</feature>
<reference evidence="2" key="1">
    <citation type="submission" date="2021-03" db="EMBL/GenBank/DDBJ databases">
        <authorList>
            <person name="Tagirdzhanova G."/>
        </authorList>
    </citation>
    <scope>NUCLEOTIDE SEQUENCE</scope>
</reference>
<proteinExistence type="predicted"/>
<sequence length="614" mass="68335">MSENSTTWALQQTSDAISRRTSVDAYYGVPQASRPARPVVTESSSFRPALSQAQLAQLDPHHRKVLAQLQHNLKLEWRGTERAYRIERDRLEKLQDVYSFLPFMCPQKQDQGQRDVESRILHCDVTYAQKRASLDYRKKDLVMRFDLIRQRKQAGRQLCRDPYIADDRNSMPMLSWGHRHDSTKPVNYPDSPTIGPSQYLTDRELLATHLPTATYHATATATGATRPMIDRQGMAKLKKDYLQSCSARIDPEKGYLHHGQRPKSIIEQRLTSLKPSSQKGESVEHPNSHGPTKIVFEDLTDGHLGKSCINNEPGVGGQEYLRKGNLHMPSSSIQESEAGASVLGHNTAKNKSNTKRIHRSLSCHPLRIPPKLIVESSGPPTDRVSTAATFRTGSSKPTQQESLGLNQLAELQEPPLIPNAAVKCDKSRPSLKLDTTFLSSEPDKAEWSSNGSIKATVDSAMGGELNANELQAESDCLHMPLLEHSTADESILASSKISKVDVSAKDGGPGSNENPLDTVPPPATTSPEPQPKLDTNDNKEVNWNFEDELETLTLTSEDDNSASFQVENQLDGTSWEKIDAKGIEQDDEFFHQVTNPQKVGWGEGARRMAWGWIR</sequence>
<keyword evidence="3" id="KW-1185">Reference proteome</keyword>
<dbReference type="EMBL" id="CAJPDS010000156">
    <property type="protein sequence ID" value="CAF9940561.1"/>
    <property type="molecule type" value="Genomic_DNA"/>
</dbReference>
<gene>
    <name evidence="2" type="ORF">HETSPECPRED_002446</name>
</gene>
<accession>A0A8H3PG51</accession>
<evidence type="ECO:0000313" key="2">
    <source>
        <dbReference type="EMBL" id="CAF9940561.1"/>
    </source>
</evidence>
<feature type="region of interest" description="Disordered" evidence="1">
    <location>
        <begin position="501"/>
        <end position="539"/>
    </location>
</feature>
<evidence type="ECO:0000313" key="3">
    <source>
        <dbReference type="Proteomes" id="UP000664521"/>
    </source>
</evidence>
<dbReference type="OrthoDB" id="10685230at2759"/>
<dbReference type="AlphaFoldDB" id="A0A8H3PG51"/>
<evidence type="ECO:0000256" key="1">
    <source>
        <dbReference type="SAM" id="MobiDB-lite"/>
    </source>
</evidence>
<dbReference type="Proteomes" id="UP000664521">
    <property type="component" value="Unassembled WGS sequence"/>
</dbReference>
<protein>
    <submittedName>
        <fullName evidence="2">Uncharacterized protein</fullName>
    </submittedName>
</protein>